<protein>
    <submittedName>
        <fullName evidence="10">Hydrolethalus syndrome protein 1</fullName>
    </submittedName>
</protein>
<feature type="region of interest" description="Disordered" evidence="8">
    <location>
        <begin position="411"/>
        <end position="487"/>
    </location>
</feature>
<feature type="compositionally biased region" description="Polar residues" evidence="8">
    <location>
        <begin position="470"/>
        <end position="481"/>
    </location>
</feature>
<evidence type="ECO:0000256" key="3">
    <source>
        <dbReference type="ARBA" id="ARBA00010091"/>
    </source>
</evidence>
<evidence type="ECO:0000256" key="7">
    <source>
        <dbReference type="ARBA" id="ARBA00023273"/>
    </source>
</evidence>
<evidence type="ECO:0000256" key="1">
    <source>
        <dbReference type="ARBA" id="ARBA00004114"/>
    </source>
</evidence>
<evidence type="ECO:0000256" key="8">
    <source>
        <dbReference type="SAM" id="MobiDB-lite"/>
    </source>
</evidence>
<evidence type="ECO:0000256" key="4">
    <source>
        <dbReference type="ARBA" id="ARBA00022490"/>
    </source>
</evidence>
<feature type="domain" description="Centriolar and ciliogenesis-associated protein HYLS1 C-terminal" evidence="9">
    <location>
        <begin position="479"/>
        <end position="527"/>
    </location>
</feature>
<dbReference type="GO" id="GO:0005814">
    <property type="term" value="C:centriole"/>
    <property type="evidence" value="ECO:0007669"/>
    <property type="project" value="UniProtKB-SubCell"/>
</dbReference>
<keyword evidence="6" id="KW-0206">Cytoskeleton</keyword>
<dbReference type="AlphaFoldDB" id="A0A4Z2CTV2"/>
<keyword evidence="4" id="KW-0963">Cytoplasm</keyword>
<feature type="compositionally biased region" description="Low complexity" evidence="8">
    <location>
        <begin position="7"/>
        <end position="20"/>
    </location>
</feature>
<dbReference type="STRING" id="6182.A0A4Z2CTV2"/>
<dbReference type="GO" id="GO:0097730">
    <property type="term" value="C:non-motile cilium"/>
    <property type="evidence" value="ECO:0007669"/>
    <property type="project" value="TreeGrafter"/>
</dbReference>
<dbReference type="PANTHER" id="PTHR34174">
    <property type="entry name" value="HYDROLETHALUS SYNDROME PROTEIN 1"/>
    <property type="match status" value="1"/>
</dbReference>
<gene>
    <name evidence="10" type="ORF">EWB00_007562</name>
</gene>
<evidence type="ECO:0000259" key="9">
    <source>
        <dbReference type="Pfam" id="PF15311"/>
    </source>
</evidence>
<feature type="region of interest" description="Disordered" evidence="8">
    <location>
        <begin position="282"/>
        <end position="301"/>
    </location>
</feature>
<name>A0A4Z2CTV2_SCHJA</name>
<keyword evidence="11" id="KW-1185">Reference proteome</keyword>
<sequence length="586" mass="67538">MTFNYASQPPSSSQNSSSTTTSLRHQNIFLNDEDLNFSFDEIRRELSNLGVTDLNNEQLIRLKHDLDLLISKEKIYSPHHLIQSQQLLQNDNTSMNQAHRPVNDKNFKISNHVSTVTHDNNRIVSYPPKSLPVSCSTPSPSPSLSSSRFSLTPEVFSNYKIKDNECVSMHNQLRTNPSKKSTDHKISDDQMDKGFTESTIRRNYSLDDSLMSNVAQSSVGRHSEQDPYLHEKKYPSTDLQITVGHPSTIDGKAKNLDTSLMSLPSSTKLPLNEAENHFENTQQKLKHNHHQSNQQSQTGTKISDKIKFVNSNHLIPTSKDLSCELGMSSKCHQHHELRDHYHQHYHAYHEDRKKLQDHYEPLAHKFNAHITTNMNGKVLSTNKMNESQYACHRNNLSLSNKLEKNIDYDKIDDFSSSNHHRKSPTTNSSRRSARFLDDPVEQVHSLPQRPNSAQYCQKGDDSRYNVRSPHPQNLQRSVSSNTHKRHDPVTRYHSYQRSWSIHSTPGENARRVLRWNIKAAMMHKEIPLLQRNSAEVARLLGPYALAYLERERHRRIKALQLDYIPPTSRRYDDLRQSIRSLLANSS</sequence>
<dbReference type="PANTHER" id="PTHR34174:SF1">
    <property type="entry name" value="CENTRIOLAR AND CILIOGENESIS-ASSOCIATED PROTEIN HYLS1"/>
    <property type="match status" value="1"/>
</dbReference>
<keyword evidence="5" id="KW-0970">Cilium biogenesis/degradation</keyword>
<evidence type="ECO:0000256" key="2">
    <source>
        <dbReference type="ARBA" id="ARBA00004138"/>
    </source>
</evidence>
<proteinExistence type="inferred from homology"/>
<feature type="region of interest" description="Disordered" evidence="8">
    <location>
        <begin position="1"/>
        <end position="20"/>
    </location>
</feature>
<dbReference type="OrthoDB" id="6343432at2759"/>
<evidence type="ECO:0000313" key="10">
    <source>
        <dbReference type="EMBL" id="TNN07716.1"/>
    </source>
</evidence>
<comment type="subcellular location">
    <subcellularLocation>
        <location evidence="2">Cell projection</location>
        <location evidence="2">Cilium</location>
    </subcellularLocation>
    <subcellularLocation>
        <location evidence="1">Cytoplasm</location>
        <location evidence="1">Cytoskeleton</location>
        <location evidence="1">Microtubule organizing center</location>
        <location evidence="1">Centrosome</location>
        <location evidence="1">Centriole</location>
    </subcellularLocation>
</comment>
<dbReference type="InterPro" id="IPR027918">
    <property type="entry name" value="HYLS1_C_dom"/>
</dbReference>
<comment type="similarity">
    <text evidence="3">Belongs to the HYLS1 family.</text>
</comment>
<organism evidence="10 11">
    <name type="scientific">Schistosoma japonicum</name>
    <name type="common">Blood fluke</name>
    <dbReference type="NCBI Taxonomy" id="6182"/>
    <lineage>
        <taxon>Eukaryota</taxon>
        <taxon>Metazoa</taxon>
        <taxon>Spiralia</taxon>
        <taxon>Lophotrochozoa</taxon>
        <taxon>Platyhelminthes</taxon>
        <taxon>Trematoda</taxon>
        <taxon>Digenea</taxon>
        <taxon>Strigeidida</taxon>
        <taxon>Schistosomatoidea</taxon>
        <taxon>Schistosomatidae</taxon>
        <taxon>Schistosoma</taxon>
    </lineage>
</organism>
<reference evidence="10 11" key="1">
    <citation type="submission" date="2019-03" db="EMBL/GenBank/DDBJ databases">
        <title>An improved genome assembly of the fluke Schistosoma japonicum.</title>
        <authorList>
            <person name="Hu W."/>
            <person name="Luo F."/>
            <person name="Yin M."/>
            <person name="Mo X."/>
            <person name="Sun C."/>
            <person name="Wu Q."/>
            <person name="Zhu B."/>
            <person name="Xiang M."/>
            <person name="Wang J."/>
            <person name="Wang Y."/>
            <person name="Zhang T."/>
            <person name="Xu B."/>
            <person name="Zheng H."/>
            <person name="Feng Z."/>
        </authorList>
    </citation>
    <scope>NUCLEOTIDE SEQUENCE [LARGE SCALE GENOMIC DNA]</scope>
    <source>
        <strain evidence="10">HuSjv2</strain>
        <tissue evidence="10">Worms</tissue>
    </source>
</reference>
<dbReference type="GO" id="GO:0060271">
    <property type="term" value="P:cilium assembly"/>
    <property type="evidence" value="ECO:0007669"/>
    <property type="project" value="TreeGrafter"/>
</dbReference>
<accession>A0A4Z2CTV2</accession>
<comment type="caution">
    <text evidence="10">The sequence shown here is derived from an EMBL/GenBank/DDBJ whole genome shotgun (WGS) entry which is preliminary data.</text>
</comment>
<evidence type="ECO:0000313" key="11">
    <source>
        <dbReference type="Proteomes" id="UP000311919"/>
    </source>
</evidence>
<evidence type="ECO:0000256" key="6">
    <source>
        <dbReference type="ARBA" id="ARBA00023212"/>
    </source>
</evidence>
<dbReference type="EMBL" id="SKCS01000423">
    <property type="protein sequence ID" value="TNN07716.1"/>
    <property type="molecule type" value="Genomic_DNA"/>
</dbReference>
<dbReference type="InterPro" id="IPR052319">
    <property type="entry name" value="Centriolar_ciliogenesis_assoc"/>
</dbReference>
<evidence type="ECO:0000256" key="5">
    <source>
        <dbReference type="ARBA" id="ARBA00022794"/>
    </source>
</evidence>
<dbReference type="Pfam" id="PF15311">
    <property type="entry name" value="HYLS1_C"/>
    <property type="match status" value="1"/>
</dbReference>
<keyword evidence="7" id="KW-0966">Cell projection</keyword>
<dbReference type="Proteomes" id="UP000311919">
    <property type="component" value="Unassembled WGS sequence"/>
</dbReference>